<accession>A0AAD2KMS3</accession>
<dbReference type="RefSeq" id="WP_002221599.1">
    <property type="nucleotide sequence ID" value="NZ_CP007667.1"/>
</dbReference>
<evidence type="ECO:0000313" key="9">
    <source>
        <dbReference type="Proteomes" id="UP000069876"/>
    </source>
</evidence>
<evidence type="ECO:0000256" key="3">
    <source>
        <dbReference type="ARBA" id="ARBA00022722"/>
    </source>
</evidence>
<dbReference type="AlphaFoldDB" id="A0AAD2KMS3"/>
<keyword evidence="3 6" id="KW-0540">Nuclease</keyword>
<dbReference type="EMBL" id="FFEF01000002">
    <property type="protein sequence ID" value="CWT75554.1"/>
    <property type="molecule type" value="Genomic_DNA"/>
</dbReference>
<dbReference type="NCBIfam" id="NF002141">
    <property type="entry name" value="PRK00977.1-5"/>
    <property type="match status" value="1"/>
</dbReference>
<comment type="similarity">
    <text evidence="1 6">Belongs to the XseB family.</text>
</comment>
<dbReference type="EC" id="3.1.11.6" evidence="6"/>
<dbReference type="Gene3D" id="1.10.287.1040">
    <property type="entry name" value="Exonuclease VII, small subunit"/>
    <property type="match status" value="1"/>
</dbReference>
<protein>
    <recommendedName>
        <fullName evidence="6">Exodeoxyribonuclease 7 small subunit</fullName>
        <ecNumber evidence="6">3.1.11.6</ecNumber>
    </recommendedName>
    <alternativeName>
        <fullName evidence="6">Exodeoxyribonuclease VII small subunit</fullName>
        <shortName evidence="6">Exonuclease VII small subunit</shortName>
    </alternativeName>
</protein>
<proteinExistence type="inferred from homology"/>
<evidence type="ECO:0000256" key="2">
    <source>
        <dbReference type="ARBA" id="ARBA00022490"/>
    </source>
</evidence>
<dbReference type="Pfam" id="PF02609">
    <property type="entry name" value="Exonuc_VII_S"/>
    <property type="match status" value="1"/>
</dbReference>
<organism evidence="8 9">
    <name type="scientific">Neisseria meningitidis</name>
    <dbReference type="NCBI Taxonomy" id="487"/>
    <lineage>
        <taxon>Bacteria</taxon>
        <taxon>Pseudomonadati</taxon>
        <taxon>Pseudomonadota</taxon>
        <taxon>Betaproteobacteria</taxon>
        <taxon>Neisseriales</taxon>
        <taxon>Neisseriaceae</taxon>
        <taxon>Neisseria</taxon>
    </lineage>
</organism>
<dbReference type="SUPFAM" id="SSF116842">
    <property type="entry name" value="XseB-like"/>
    <property type="match status" value="1"/>
</dbReference>
<evidence type="ECO:0000256" key="1">
    <source>
        <dbReference type="ARBA" id="ARBA00009998"/>
    </source>
</evidence>
<dbReference type="GO" id="GO:0006308">
    <property type="term" value="P:DNA catabolic process"/>
    <property type="evidence" value="ECO:0007669"/>
    <property type="project" value="UniProtKB-UniRule"/>
</dbReference>
<dbReference type="Proteomes" id="UP000069876">
    <property type="component" value="Unassembled WGS sequence"/>
</dbReference>
<reference evidence="7 10" key="1">
    <citation type="submission" date="2015-07" db="EMBL/GenBank/DDBJ databases">
        <title>Comparative genome sequencing reveals within-host evolution of Neisseria meningitidis during.</title>
        <authorList>
            <person name="Klughammer J."/>
            <person name="Dittrich M."/>
            <person name="Mueller T."/>
            <person name="Blom J."/>
            <person name="Goesmann A."/>
            <person name="Vogel U."/>
            <person name="Frosch M."/>
            <person name="Bock C."/>
            <person name="Schoen C."/>
        </authorList>
    </citation>
    <scope>NUCLEOTIDE SEQUENCE [LARGE SCALE GENOMIC DNA]</scope>
    <source>
        <strain evidence="7 10">DE8555</strain>
    </source>
</reference>
<comment type="function">
    <text evidence="6">Bidirectionally degrades single-stranded DNA into large acid-insoluble oligonucleotides, which are then degraded further into small acid-soluble oligonucleotides.</text>
</comment>
<dbReference type="GO" id="GO:0009318">
    <property type="term" value="C:exodeoxyribonuclease VII complex"/>
    <property type="evidence" value="ECO:0007669"/>
    <property type="project" value="UniProtKB-UniRule"/>
</dbReference>
<dbReference type="GO" id="GO:0005829">
    <property type="term" value="C:cytosol"/>
    <property type="evidence" value="ECO:0007669"/>
    <property type="project" value="TreeGrafter"/>
</dbReference>
<keyword evidence="4 6" id="KW-0378">Hydrolase</keyword>
<dbReference type="Proteomes" id="UP000092966">
    <property type="component" value="Chromosome"/>
</dbReference>
<dbReference type="GO" id="GO:0008855">
    <property type="term" value="F:exodeoxyribonuclease VII activity"/>
    <property type="evidence" value="ECO:0007669"/>
    <property type="project" value="UniProtKB-UniRule"/>
</dbReference>
<reference evidence="8 9" key="2">
    <citation type="submission" date="2016-02" db="EMBL/GenBank/DDBJ databases">
        <authorList>
            <consortium name="Pathogen Informatics"/>
        </authorList>
    </citation>
    <scope>NUCLEOTIDE SEQUENCE [LARGE SCALE GENOMIC DNA]</scope>
    <source>
        <strain evidence="8 9">2842STDY5881531</strain>
    </source>
</reference>
<keyword evidence="5 6" id="KW-0269">Exonuclease</keyword>
<evidence type="ECO:0000256" key="5">
    <source>
        <dbReference type="ARBA" id="ARBA00022839"/>
    </source>
</evidence>
<dbReference type="HAMAP" id="MF_00337">
    <property type="entry name" value="Exonuc_7_S"/>
    <property type="match status" value="1"/>
</dbReference>
<evidence type="ECO:0000256" key="6">
    <source>
        <dbReference type="HAMAP-Rule" id="MF_00337"/>
    </source>
</evidence>
<comment type="catalytic activity">
    <reaction evidence="6">
        <text>Exonucleolytic cleavage in either 5'- to 3'- or 3'- to 5'-direction to yield nucleoside 5'-phosphates.</text>
        <dbReference type="EC" id="3.1.11.6"/>
    </reaction>
</comment>
<sequence>MPSEILLFQTASGFQKCYNSVFTETPDTMKKITPKSFEEALSRLESLTQSMQGEMPLEDALAAYQEGNELVRYCQTKLAQVEQKLQVLDADGPKELNLESDE</sequence>
<name>A0AAD2KMS3_NEIME</name>
<comment type="subcellular location">
    <subcellularLocation>
        <location evidence="6">Cytoplasm</location>
    </subcellularLocation>
</comment>
<evidence type="ECO:0000313" key="7">
    <source>
        <dbReference type="EMBL" id="ANW90826.1"/>
    </source>
</evidence>
<evidence type="ECO:0000313" key="10">
    <source>
        <dbReference type="Proteomes" id="UP000092966"/>
    </source>
</evidence>
<comment type="subunit">
    <text evidence="6">Heterooligomer composed of large and small subunits.</text>
</comment>
<dbReference type="InterPro" id="IPR003761">
    <property type="entry name" value="Exonuc_VII_S"/>
</dbReference>
<keyword evidence="2 6" id="KW-0963">Cytoplasm</keyword>
<dbReference type="EMBL" id="CP012393">
    <property type="protein sequence ID" value="ANW90826.1"/>
    <property type="molecule type" value="Genomic_DNA"/>
</dbReference>
<gene>
    <name evidence="6 8" type="primary">xseB</name>
    <name evidence="7" type="ORF">DE8555_0255</name>
    <name evidence="8" type="ORF">ERS514851_00337</name>
</gene>
<evidence type="ECO:0000313" key="8">
    <source>
        <dbReference type="EMBL" id="CWT75554.1"/>
    </source>
</evidence>
<dbReference type="NCBIfam" id="TIGR01280">
    <property type="entry name" value="xseB"/>
    <property type="match status" value="1"/>
</dbReference>
<dbReference type="PANTHER" id="PTHR34137">
    <property type="entry name" value="EXODEOXYRIBONUCLEASE 7 SMALL SUBUNIT"/>
    <property type="match status" value="1"/>
</dbReference>
<evidence type="ECO:0000256" key="4">
    <source>
        <dbReference type="ARBA" id="ARBA00022801"/>
    </source>
</evidence>
<dbReference type="InterPro" id="IPR037004">
    <property type="entry name" value="Exonuc_VII_ssu_sf"/>
</dbReference>
<dbReference type="PANTHER" id="PTHR34137:SF1">
    <property type="entry name" value="EXODEOXYRIBONUCLEASE 7 SMALL SUBUNIT"/>
    <property type="match status" value="1"/>
</dbReference>